<evidence type="ECO:0000313" key="1">
    <source>
        <dbReference type="EMBL" id="RMV30041.1"/>
    </source>
</evidence>
<proteinExistence type="predicted"/>
<evidence type="ECO:0000313" key="2">
    <source>
        <dbReference type="Proteomes" id="UP000271631"/>
    </source>
</evidence>
<dbReference type="InterPro" id="IPR054184">
    <property type="entry name" value="DUF6890"/>
</dbReference>
<dbReference type="Pfam" id="PF21830">
    <property type="entry name" value="DUF6890"/>
    <property type="match status" value="1"/>
</dbReference>
<protein>
    <submittedName>
        <fullName evidence="1">Uncharacterized protein</fullName>
    </submittedName>
</protein>
<accession>A0A0N1JGN3</accession>
<comment type="caution">
    <text evidence="1">The sequence shown here is derived from an EMBL/GenBank/DDBJ whole genome shotgun (WGS) entry which is preliminary data.</text>
</comment>
<dbReference type="EMBL" id="RBUQ01000304">
    <property type="protein sequence ID" value="RMV30041.1"/>
    <property type="molecule type" value="Genomic_DNA"/>
</dbReference>
<name>A0A0N1JGN3_PSEYM</name>
<sequence>MTEDGLGQLLALTQRWLPGAEPTIESMGTAKWLEDEHWRRMEIAVANGISTAFNG</sequence>
<reference evidence="1 2" key="1">
    <citation type="submission" date="2018-08" db="EMBL/GenBank/DDBJ databases">
        <title>Recombination of ecologically and evolutionarily significant loci maintains genetic cohesion in the Pseudomonas syringae species complex.</title>
        <authorList>
            <person name="Dillon M."/>
            <person name="Thakur S."/>
            <person name="Almeida R.N.D."/>
            <person name="Weir B.S."/>
            <person name="Guttman D.S."/>
        </authorList>
    </citation>
    <scope>NUCLEOTIDE SEQUENCE [LARGE SCALE GENOMIC DNA]</scope>
    <source>
        <strain evidence="1 2">ICMP 11281</strain>
    </source>
</reference>
<dbReference type="Proteomes" id="UP000271631">
    <property type="component" value="Unassembled WGS sequence"/>
</dbReference>
<organism evidence="1 2">
    <name type="scientific">Pseudomonas syringae pv. maculicola</name>
    <dbReference type="NCBI Taxonomy" id="59511"/>
    <lineage>
        <taxon>Bacteria</taxon>
        <taxon>Pseudomonadati</taxon>
        <taxon>Pseudomonadota</taxon>
        <taxon>Gammaproteobacteria</taxon>
        <taxon>Pseudomonadales</taxon>
        <taxon>Pseudomonadaceae</taxon>
        <taxon>Pseudomonas</taxon>
    </lineage>
</organism>
<gene>
    <name evidence="1" type="ORF">ALP13_100785</name>
</gene>
<dbReference type="AlphaFoldDB" id="A0A0N1JGN3"/>